<evidence type="ECO:0000256" key="1">
    <source>
        <dbReference type="SAM" id="MobiDB-lite"/>
    </source>
</evidence>
<sequence length="275" mass="30223">MADFNHEFQIMKATSGELAFVLGMFATREEWSSGNPHPHLHLWRAALTTAFGQPLPEMDDGAFFHAVIDFVRGKPERPAPMDAQSFFHMPCDGPQAVLKISLTQLVMQKALSVGRRRQREAKEGATPTAGGNPAFLSGGAQAPMDEETKRVVDDLIKKEKIVLGRVKRVSEPRRKALLVQLIETIREERRGIQGAAYEDVGESAESLINDVYRMAHAEPGADAMQVDQGQGSVVGKRTLFAQEHCGYAEAGKRRRSDPSAFFGAGLVTSPMSMKM</sequence>
<organism evidence="2">
    <name type="scientific">Phaeomonas parva</name>
    <dbReference type="NCBI Taxonomy" id="124430"/>
    <lineage>
        <taxon>Eukaryota</taxon>
        <taxon>Sar</taxon>
        <taxon>Stramenopiles</taxon>
        <taxon>Ochrophyta</taxon>
        <taxon>Pinguiophyceae</taxon>
        <taxon>Pinguiochrysidales</taxon>
        <taxon>Pinguiochrysidaceae</taxon>
        <taxon>Phaeomonas</taxon>
    </lineage>
</organism>
<evidence type="ECO:0000313" key="2">
    <source>
        <dbReference type="EMBL" id="CAD9267140.1"/>
    </source>
</evidence>
<dbReference type="AlphaFoldDB" id="A0A7S1UGE9"/>
<dbReference type="EMBL" id="HBGJ01040511">
    <property type="protein sequence ID" value="CAD9267140.1"/>
    <property type="molecule type" value="Transcribed_RNA"/>
</dbReference>
<name>A0A7S1UGE9_9STRA</name>
<gene>
    <name evidence="2" type="ORF">PPAR1163_LOCUS25566</name>
</gene>
<accession>A0A7S1UGE9</accession>
<protein>
    <submittedName>
        <fullName evidence="2">Uncharacterized protein</fullName>
    </submittedName>
</protein>
<proteinExistence type="predicted"/>
<reference evidence="2" key="1">
    <citation type="submission" date="2021-01" db="EMBL/GenBank/DDBJ databases">
        <authorList>
            <person name="Corre E."/>
            <person name="Pelletier E."/>
            <person name="Niang G."/>
            <person name="Scheremetjew M."/>
            <person name="Finn R."/>
            <person name="Kale V."/>
            <person name="Holt S."/>
            <person name="Cochrane G."/>
            <person name="Meng A."/>
            <person name="Brown T."/>
            <person name="Cohen L."/>
        </authorList>
    </citation>
    <scope>NUCLEOTIDE SEQUENCE</scope>
    <source>
        <strain evidence="2">CCMP2877</strain>
    </source>
</reference>
<feature type="region of interest" description="Disordered" evidence="1">
    <location>
        <begin position="116"/>
        <end position="142"/>
    </location>
</feature>